<reference evidence="2 3" key="1">
    <citation type="submission" date="2015-05" db="EMBL/GenBank/DDBJ databases">
        <authorList>
            <person name="Wang D.B."/>
            <person name="Wang M."/>
        </authorList>
    </citation>
    <scope>NUCLEOTIDE SEQUENCE [LARGE SCALE GENOMIC DNA]</scope>
    <source>
        <strain evidence="2">VL1</strain>
    </source>
</reference>
<dbReference type="Gene3D" id="3.20.20.80">
    <property type="entry name" value="Glycosidases"/>
    <property type="match status" value="1"/>
</dbReference>
<sequence length="585" mass="63893">MAPYQHDVLDPLAVVAERARDAVTALAPWLHSRAGVILRQFTQLRASVDMLYSLLLVVASLTSPADGVHVVPGVESASPIFDAFMSFSIEFVFWPDFAGNKSHPNRFSDNLLENLGQLQGVRPYVRVGGNTQDYALYDESLPYAVNGTYDLKRSKDYPTTIDIGPSFFESYSTFNNTKFTHGFNLGIGGIKPEGRVALLATVPLACKAIGKANLDLWEYGNEPDLFSISAQGPVRPLTWNAKEYVKEWLNGTRDIRDALEKSCPDMIEGDLYRYVAPSNGGVYNPLQAGEQWSEGLNRDGNVKLFSTHNYISGAESPGVTLQDTLMNHHKTTQSVDAHVRTYRDLTAHHDDVPPHILGEHNSLYHQGKPGLSNSFGAALWGIDFNLYAASVGIKRVHMHMGTDYRYGSWQPITTSTTVAGTKPPYYGNVAVAAMLSPGRAVPPPRISIAHISLPTPRAAAYAAYHNSTLARLLVLNLEAHNSTVNGTGEIPDPMAPARPLFRYAFAVPGLGGSARVQRLFANGSDAISGITWDGWSYNRELADGRPVRLRNVTVGERAEVREGVVEVEVPASQAVLVNFGEAGEE</sequence>
<evidence type="ECO:0000259" key="1">
    <source>
        <dbReference type="Pfam" id="PF16862"/>
    </source>
</evidence>
<proteinExistence type="predicted"/>
<dbReference type="InterPro" id="IPR017853">
    <property type="entry name" value="GH"/>
</dbReference>
<name>A0A0G4MYH6_VERLO</name>
<dbReference type="InterPro" id="IPR052974">
    <property type="entry name" value="GH79_Enzymes"/>
</dbReference>
<dbReference type="InterPro" id="IPR013780">
    <property type="entry name" value="Glyco_hydro_b"/>
</dbReference>
<keyword evidence="3" id="KW-1185">Reference proteome</keyword>
<dbReference type="Proteomes" id="UP000044602">
    <property type="component" value="Unassembled WGS sequence"/>
</dbReference>
<feature type="domain" description="Beta-glucuronidase C-terminal" evidence="1">
    <location>
        <begin position="460"/>
        <end position="576"/>
    </location>
</feature>
<dbReference type="EMBL" id="CVQH01025860">
    <property type="protein sequence ID" value="CRK39253.1"/>
    <property type="molecule type" value="Genomic_DNA"/>
</dbReference>
<gene>
    <name evidence="2" type="ORF">BN1708_001542</name>
</gene>
<dbReference type="Gene3D" id="2.60.40.1180">
    <property type="entry name" value="Golgi alpha-mannosidase II"/>
    <property type="match status" value="1"/>
</dbReference>
<dbReference type="Pfam" id="PF16862">
    <property type="entry name" value="Glyco_hydro_79C"/>
    <property type="match status" value="1"/>
</dbReference>
<evidence type="ECO:0000313" key="3">
    <source>
        <dbReference type="Proteomes" id="UP000044602"/>
    </source>
</evidence>
<dbReference type="PANTHER" id="PTHR36183">
    <property type="entry name" value="BETA-GLUCURONIDASE"/>
    <property type="match status" value="1"/>
</dbReference>
<dbReference type="InterPro" id="IPR031728">
    <property type="entry name" value="GlcAase_C"/>
</dbReference>
<dbReference type="STRING" id="100787.A0A0G4MYH6"/>
<protein>
    <recommendedName>
        <fullName evidence="1">Beta-glucuronidase C-terminal domain-containing protein</fullName>
    </recommendedName>
</protein>
<accession>A0A0G4MYH6</accession>
<dbReference type="SUPFAM" id="SSF51445">
    <property type="entry name" value="(Trans)glycosidases"/>
    <property type="match status" value="1"/>
</dbReference>
<dbReference type="PANTHER" id="PTHR36183:SF2">
    <property type="entry name" value="BETA-GLUCURONIDASE C-TERMINAL DOMAIN-CONTAINING PROTEIN"/>
    <property type="match status" value="1"/>
</dbReference>
<evidence type="ECO:0000313" key="2">
    <source>
        <dbReference type="EMBL" id="CRK39253.1"/>
    </source>
</evidence>
<organism evidence="2 3">
    <name type="scientific">Verticillium longisporum</name>
    <name type="common">Verticillium dahliae var. longisporum</name>
    <dbReference type="NCBI Taxonomy" id="100787"/>
    <lineage>
        <taxon>Eukaryota</taxon>
        <taxon>Fungi</taxon>
        <taxon>Dikarya</taxon>
        <taxon>Ascomycota</taxon>
        <taxon>Pezizomycotina</taxon>
        <taxon>Sordariomycetes</taxon>
        <taxon>Hypocreomycetidae</taxon>
        <taxon>Glomerellales</taxon>
        <taxon>Plectosphaerellaceae</taxon>
        <taxon>Verticillium</taxon>
    </lineage>
</organism>
<dbReference type="AlphaFoldDB" id="A0A0G4MYH6"/>